<dbReference type="VEuPathDB" id="VectorBase:GBRI038158"/>
<keyword evidence="13 16" id="KW-0472">Membrane</keyword>
<keyword evidence="16" id="KW-1133">Transmembrane helix</keyword>
<keyword evidence="12 15" id="KW-0503">Monooxygenase</keyword>
<evidence type="ECO:0000256" key="1">
    <source>
        <dbReference type="ARBA" id="ARBA00001971"/>
    </source>
</evidence>
<organism evidence="17 18">
    <name type="scientific">Glossina brevipalpis</name>
    <dbReference type="NCBI Taxonomy" id="37001"/>
    <lineage>
        <taxon>Eukaryota</taxon>
        <taxon>Metazoa</taxon>
        <taxon>Ecdysozoa</taxon>
        <taxon>Arthropoda</taxon>
        <taxon>Hexapoda</taxon>
        <taxon>Insecta</taxon>
        <taxon>Pterygota</taxon>
        <taxon>Neoptera</taxon>
        <taxon>Endopterygota</taxon>
        <taxon>Diptera</taxon>
        <taxon>Brachycera</taxon>
        <taxon>Muscomorpha</taxon>
        <taxon>Hippoboscoidea</taxon>
        <taxon>Glossinidae</taxon>
        <taxon>Glossina</taxon>
    </lineage>
</organism>
<dbReference type="EnsemblMetazoa" id="GBRI038158-RA">
    <property type="protein sequence ID" value="GBRI038158-PA"/>
    <property type="gene ID" value="GBRI038158"/>
</dbReference>
<evidence type="ECO:0000256" key="11">
    <source>
        <dbReference type="ARBA" id="ARBA00023004"/>
    </source>
</evidence>
<comment type="similarity">
    <text evidence="5 15">Belongs to the cytochrome P450 family.</text>
</comment>
<name>A0A1A9WZ73_9MUSC</name>
<dbReference type="GO" id="GO:0004497">
    <property type="term" value="F:monooxygenase activity"/>
    <property type="evidence" value="ECO:0007669"/>
    <property type="project" value="UniProtKB-KW"/>
</dbReference>
<keyword evidence="6 14" id="KW-0349">Heme</keyword>
<sequence>MKQNFIYVKKVNAKIDKIASLNPFSCPLNLWKEKRAEIVPGLSYNRVKAMSPIISKSAQKLTTYLTNEYTNNCETIDAKEISLKYTADIVAGIGWGIESGSFHSTTDNNKKTSFIEMSKKMVYQTLLGFRFFFISGIFPFIKYIYEERFFPEETNRYFSQLAEASIKLRNTAVNKNESQDFFQYLLDLKHKKQLTNDEFVGHQLTFHYDSFETAAISICHCLLLLARYPYTQKKLRNEIQKYTDPKTGLLKFDDLMIMPYLEQCIAETLRVYAPLPFSSKICTESCEFENNDGVLVRLKPGDVCFISLQSFQNDEKYFPQPDVFMPERFDKENGGTKRYKDMGVFLPFGDGPRICIGMNFVLAEIKTAVVEIIKHFELTVNERTRQDNYRETDGFMTGLEGGVHLNIKPLKL</sequence>
<dbReference type="SUPFAM" id="SSF48264">
    <property type="entry name" value="Cytochrome P450"/>
    <property type="match status" value="1"/>
</dbReference>
<dbReference type="InterPro" id="IPR036396">
    <property type="entry name" value="Cyt_P450_sf"/>
</dbReference>
<evidence type="ECO:0000256" key="12">
    <source>
        <dbReference type="ARBA" id="ARBA00023033"/>
    </source>
</evidence>
<dbReference type="Gene3D" id="1.10.630.10">
    <property type="entry name" value="Cytochrome P450"/>
    <property type="match status" value="1"/>
</dbReference>
<dbReference type="PANTHER" id="PTHR24292">
    <property type="entry name" value="CYTOCHROME P450"/>
    <property type="match status" value="1"/>
</dbReference>
<dbReference type="Proteomes" id="UP000091820">
    <property type="component" value="Unassembled WGS sequence"/>
</dbReference>
<keyword evidence="8" id="KW-0256">Endoplasmic reticulum</keyword>
<dbReference type="PANTHER" id="PTHR24292:SF84">
    <property type="entry name" value="CYTOCHROME P450 28A5-RELATED"/>
    <property type="match status" value="1"/>
</dbReference>
<evidence type="ECO:0000256" key="16">
    <source>
        <dbReference type="SAM" id="Phobius"/>
    </source>
</evidence>
<keyword evidence="18" id="KW-1185">Reference proteome</keyword>
<evidence type="ECO:0000313" key="18">
    <source>
        <dbReference type="Proteomes" id="UP000091820"/>
    </source>
</evidence>
<evidence type="ECO:0000256" key="13">
    <source>
        <dbReference type="ARBA" id="ARBA00023136"/>
    </source>
</evidence>
<comment type="function">
    <text evidence="2">May be involved in the metabolism of insect hormones and in the breakdown of synthetic insecticides.</text>
</comment>
<dbReference type="GO" id="GO:0005506">
    <property type="term" value="F:iron ion binding"/>
    <property type="evidence" value="ECO:0007669"/>
    <property type="project" value="InterPro"/>
</dbReference>
<dbReference type="PRINTS" id="PR00463">
    <property type="entry name" value="EP450I"/>
</dbReference>
<keyword evidence="10 15" id="KW-0560">Oxidoreductase</keyword>
<keyword evidence="7 14" id="KW-0479">Metal-binding</keyword>
<feature type="transmembrane region" description="Helical" evidence="16">
    <location>
        <begin position="127"/>
        <end position="145"/>
    </location>
</feature>
<dbReference type="GO" id="GO:0005789">
    <property type="term" value="C:endoplasmic reticulum membrane"/>
    <property type="evidence" value="ECO:0007669"/>
    <property type="project" value="UniProtKB-SubCell"/>
</dbReference>
<evidence type="ECO:0000256" key="4">
    <source>
        <dbReference type="ARBA" id="ARBA00004406"/>
    </source>
</evidence>
<reference evidence="18" key="1">
    <citation type="submission" date="2014-03" db="EMBL/GenBank/DDBJ databases">
        <authorList>
            <person name="Aksoy S."/>
            <person name="Warren W."/>
            <person name="Wilson R.K."/>
        </authorList>
    </citation>
    <scope>NUCLEOTIDE SEQUENCE [LARGE SCALE GENOMIC DNA]</scope>
    <source>
        <strain evidence="18">IAEA</strain>
    </source>
</reference>
<dbReference type="InterPro" id="IPR017972">
    <property type="entry name" value="Cyt_P450_CS"/>
</dbReference>
<dbReference type="PRINTS" id="PR00385">
    <property type="entry name" value="P450"/>
</dbReference>
<evidence type="ECO:0008006" key="19">
    <source>
        <dbReference type="Google" id="ProtNLM"/>
    </source>
</evidence>
<keyword evidence="9" id="KW-0492">Microsome</keyword>
<dbReference type="PROSITE" id="PS00086">
    <property type="entry name" value="CYTOCHROME_P450"/>
    <property type="match status" value="1"/>
</dbReference>
<evidence type="ECO:0000256" key="9">
    <source>
        <dbReference type="ARBA" id="ARBA00022848"/>
    </source>
</evidence>
<protein>
    <recommendedName>
        <fullName evidence="19">Cytochrome P450</fullName>
    </recommendedName>
</protein>
<evidence type="ECO:0000256" key="2">
    <source>
        <dbReference type="ARBA" id="ARBA00003690"/>
    </source>
</evidence>
<feature type="binding site" description="axial binding residue" evidence="14">
    <location>
        <position position="355"/>
    </location>
    <ligand>
        <name>heme</name>
        <dbReference type="ChEBI" id="CHEBI:30413"/>
    </ligand>
    <ligandPart>
        <name>Fe</name>
        <dbReference type="ChEBI" id="CHEBI:18248"/>
    </ligandPart>
</feature>
<dbReference type="GO" id="GO:0020037">
    <property type="term" value="F:heme binding"/>
    <property type="evidence" value="ECO:0007669"/>
    <property type="project" value="InterPro"/>
</dbReference>
<comment type="cofactor">
    <cofactor evidence="1 14">
        <name>heme</name>
        <dbReference type="ChEBI" id="CHEBI:30413"/>
    </cofactor>
</comment>
<reference evidence="17" key="2">
    <citation type="submission" date="2020-05" db="UniProtKB">
        <authorList>
            <consortium name="EnsemblMetazoa"/>
        </authorList>
    </citation>
    <scope>IDENTIFICATION</scope>
    <source>
        <strain evidence="17">IAEA</strain>
    </source>
</reference>
<evidence type="ECO:0000256" key="15">
    <source>
        <dbReference type="RuleBase" id="RU000461"/>
    </source>
</evidence>
<keyword evidence="11 14" id="KW-0408">Iron</keyword>
<evidence type="ECO:0000256" key="10">
    <source>
        <dbReference type="ARBA" id="ARBA00023002"/>
    </source>
</evidence>
<dbReference type="AlphaFoldDB" id="A0A1A9WZ73"/>
<evidence type="ECO:0000256" key="8">
    <source>
        <dbReference type="ARBA" id="ARBA00022824"/>
    </source>
</evidence>
<proteinExistence type="inferred from homology"/>
<dbReference type="STRING" id="37001.A0A1A9WZ73"/>
<evidence type="ECO:0000313" key="17">
    <source>
        <dbReference type="EnsemblMetazoa" id="GBRI038158-PA"/>
    </source>
</evidence>
<dbReference type="Pfam" id="PF00067">
    <property type="entry name" value="p450"/>
    <property type="match status" value="1"/>
</dbReference>
<evidence type="ECO:0000256" key="7">
    <source>
        <dbReference type="ARBA" id="ARBA00022723"/>
    </source>
</evidence>
<dbReference type="InterPro" id="IPR050476">
    <property type="entry name" value="Insect_CytP450_Detox"/>
</dbReference>
<dbReference type="InterPro" id="IPR001128">
    <property type="entry name" value="Cyt_P450"/>
</dbReference>
<keyword evidence="16" id="KW-0812">Transmembrane</keyword>
<evidence type="ECO:0000256" key="14">
    <source>
        <dbReference type="PIRSR" id="PIRSR602401-1"/>
    </source>
</evidence>
<dbReference type="InterPro" id="IPR002401">
    <property type="entry name" value="Cyt_P450_E_grp-I"/>
</dbReference>
<accession>A0A1A9WZ73</accession>
<dbReference type="GO" id="GO:0016705">
    <property type="term" value="F:oxidoreductase activity, acting on paired donors, with incorporation or reduction of molecular oxygen"/>
    <property type="evidence" value="ECO:0007669"/>
    <property type="project" value="InterPro"/>
</dbReference>
<evidence type="ECO:0000256" key="6">
    <source>
        <dbReference type="ARBA" id="ARBA00022617"/>
    </source>
</evidence>
<evidence type="ECO:0000256" key="5">
    <source>
        <dbReference type="ARBA" id="ARBA00010617"/>
    </source>
</evidence>
<comment type="subcellular location">
    <subcellularLocation>
        <location evidence="4">Endoplasmic reticulum membrane</location>
        <topology evidence="4">Peripheral membrane protein</topology>
    </subcellularLocation>
    <subcellularLocation>
        <location evidence="3">Microsome membrane</location>
        <topology evidence="3">Peripheral membrane protein</topology>
    </subcellularLocation>
</comment>
<evidence type="ECO:0000256" key="3">
    <source>
        <dbReference type="ARBA" id="ARBA00004174"/>
    </source>
</evidence>